<name>A0A5H3CTC6_9VIRU</name>
<protein>
    <submittedName>
        <fullName evidence="1">Uncharacterized protein</fullName>
    </submittedName>
</protein>
<evidence type="ECO:0000313" key="1">
    <source>
        <dbReference type="EMBL" id="DAC80317.1"/>
    </source>
</evidence>
<dbReference type="EMBL" id="BK010892">
    <property type="protein sequence ID" value="DAC80317.1"/>
    <property type="molecule type" value="Genomic_DNA"/>
</dbReference>
<reference evidence="1" key="1">
    <citation type="journal article" date="2019" name="J. ISSAAS">
        <title>Identification of 'Missing Link' Families of Small DNA Tumor Viruses.</title>
        <authorList>
            <person name="Welch N.L."/>
            <person name="Tisza M.J."/>
            <person name="Belford A."/>
            <person name="Pastrana D.V."/>
            <person name="Pang Y.-Y.S."/>
            <person name="Schiller J.T."/>
            <person name="An P."/>
            <person name="Cantalupo P.G."/>
            <person name="Pipas J.M."/>
            <person name="Koda S."/>
            <person name="Subramaniam K."/>
            <person name="Waltzek T.B."/>
            <person name="Bian C."/>
            <person name="Shi Q."/>
            <person name="Ruan Z."/>
            <person name="Ng T.F.-F."/>
            <person name="Starrett G.J."/>
            <person name="Buck C.B."/>
        </authorList>
    </citation>
    <scope>NUCLEOTIDE SEQUENCE</scope>
    <source>
        <strain evidence="1">4096</strain>
    </source>
</reference>
<reference evidence="1" key="2">
    <citation type="submission" date="2019-07" db="EMBL/GenBank/DDBJ databases">
        <authorList>
            <person name="Buck C."/>
            <person name="Tisza M."/>
        </authorList>
    </citation>
    <scope>NUCLEOTIDE SEQUENCE</scope>
    <source>
        <strain evidence="1">4096</strain>
    </source>
</reference>
<evidence type="ECO:0000313" key="2">
    <source>
        <dbReference type="Proteomes" id="UP001226928"/>
    </source>
</evidence>
<organism evidence="1 2">
    <name type="scientific">Tilapia adomavirus 2</name>
    <dbReference type="NCBI Taxonomy" id="2597804"/>
    <lineage>
        <taxon>Viruses</taxon>
        <taxon>Adomaviruses</taxon>
    </lineage>
</organism>
<sequence>MSKHEHFSRYSVKLSLFSHCLYVVLFKHSQLSACAYFRRKTPKTCLSNRTNRCQVLRSPRKFQTCSAPPQ</sequence>
<proteinExistence type="predicted"/>
<accession>A0A5H3CTC6</accession>
<dbReference type="Proteomes" id="UP001226928">
    <property type="component" value="Segment"/>
</dbReference>